<sequence length="277" mass="31351">MSDADFSLFTSLRYDVDLKRVPAKGLQYAGWNYHNDSPFYMLDFHRDRILRAATHWQWKEAVENFSGDEALPRLAKMAQDFIGPSETKPLRLKILVDSKGTISFERFDTPISPFGNLLPERLTPPETAAGPNEPQVPPCYTLVVDGSPIARSEFTHYKTTRRATYDAARSRARIGPYDTLKEVLIINQDDKTVMEGSTTTPYFWRDGRWITPPVSAQFSWQDGSGGHDGTTRRWALERGLAVEQVVPVDSLTEGEECWISSGVCGFRRAVVRLTKDN</sequence>
<reference evidence="1 2" key="1">
    <citation type="submission" date="2018-01" db="EMBL/GenBank/DDBJ databases">
        <title>Harnessing the power of phylogenomics to disentangle the directionality and signatures of interkingdom host jumping in the parasitic fungal genus Tolypocladium.</title>
        <authorList>
            <person name="Quandt C.A."/>
            <person name="Patterson W."/>
            <person name="Spatafora J.W."/>
        </authorList>
    </citation>
    <scope>NUCLEOTIDE SEQUENCE [LARGE SCALE GENOMIC DNA]</scope>
    <source>
        <strain evidence="1 2">NRBC 100945</strain>
    </source>
</reference>
<evidence type="ECO:0000313" key="2">
    <source>
        <dbReference type="Proteomes" id="UP000237481"/>
    </source>
</evidence>
<dbReference type="InterPro" id="IPR036038">
    <property type="entry name" value="Aminotransferase-like"/>
</dbReference>
<proteinExistence type="predicted"/>
<protein>
    <recommendedName>
        <fullName evidence="3">Aminodeoxychorismate lyase</fullName>
    </recommendedName>
</protein>
<dbReference type="AlphaFoldDB" id="A0A2S4LAD8"/>
<dbReference type="GO" id="GO:0003824">
    <property type="term" value="F:catalytic activity"/>
    <property type="evidence" value="ECO:0007669"/>
    <property type="project" value="InterPro"/>
</dbReference>
<organism evidence="1 2">
    <name type="scientific">Tolypocladium paradoxum</name>
    <dbReference type="NCBI Taxonomy" id="94208"/>
    <lineage>
        <taxon>Eukaryota</taxon>
        <taxon>Fungi</taxon>
        <taxon>Dikarya</taxon>
        <taxon>Ascomycota</taxon>
        <taxon>Pezizomycotina</taxon>
        <taxon>Sordariomycetes</taxon>
        <taxon>Hypocreomycetidae</taxon>
        <taxon>Hypocreales</taxon>
        <taxon>Ophiocordycipitaceae</taxon>
        <taxon>Tolypocladium</taxon>
    </lineage>
</organism>
<keyword evidence="2" id="KW-1185">Reference proteome</keyword>
<dbReference type="Gene3D" id="3.20.10.10">
    <property type="entry name" value="D-amino Acid Aminotransferase, subunit A, domain 2"/>
    <property type="match status" value="1"/>
</dbReference>
<dbReference type="Proteomes" id="UP000237481">
    <property type="component" value="Unassembled WGS sequence"/>
</dbReference>
<evidence type="ECO:0008006" key="3">
    <source>
        <dbReference type="Google" id="ProtNLM"/>
    </source>
</evidence>
<dbReference type="EMBL" id="PKSG01000042">
    <property type="protein sequence ID" value="POR39406.1"/>
    <property type="molecule type" value="Genomic_DNA"/>
</dbReference>
<dbReference type="InterPro" id="IPR001544">
    <property type="entry name" value="Aminotrans_IV"/>
</dbReference>
<dbReference type="SUPFAM" id="SSF56752">
    <property type="entry name" value="D-aminoacid aminotransferase-like PLP-dependent enzymes"/>
    <property type="match status" value="1"/>
</dbReference>
<dbReference type="STRING" id="94208.A0A2S4LAD8"/>
<name>A0A2S4LAD8_9HYPO</name>
<comment type="caution">
    <text evidence="1">The sequence shown here is derived from an EMBL/GenBank/DDBJ whole genome shotgun (WGS) entry which is preliminary data.</text>
</comment>
<accession>A0A2S4LAD8</accession>
<dbReference type="InterPro" id="IPR043132">
    <property type="entry name" value="BCAT-like_C"/>
</dbReference>
<dbReference type="Pfam" id="PF01063">
    <property type="entry name" value="Aminotran_4"/>
    <property type="match status" value="1"/>
</dbReference>
<gene>
    <name evidence="1" type="ORF">TPAR_00398</name>
</gene>
<dbReference type="OrthoDB" id="5288718at2759"/>
<evidence type="ECO:0000313" key="1">
    <source>
        <dbReference type="EMBL" id="POR39406.1"/>
    </source>
</evidence>